<feature type="transmembrane region" description="Helical" evidence="1">
    <location>
        <begin position="41"/>
        <end position="62"/>
    </location>
</feature>
<sequence length="338" mass="36381">MTIENLRDVLREHADLLPPPNPSRDEQVRDRVRRTRVRRRIAVGAMGAAVVAAAVALAVPLLPATTQPETTTTVSGGPMPVLPEQFTSADGTGYRLVGRTAIEKTGDAKVTLKVPYTGKPLDVGGMCVGPDNTPPRVEVEGSRLRRPVSFTNCDRELRLHPLDVPEGATEVTVTFNTVTSGWGCVQEDPGGPCVTQTPAHGSWALGVYEWTPPTQPVAPEPLRNIPDRLGEWQLTETRSGLWPQDTTATFEVGGQAGRVALDKLCSGELATRLQFSFKVNGQSGGVTSACGVWTSGEFPMAMDELDLTEPTTITVELSMAGQSTNRPVRWSVGLFERS</sequence>
<dbReference type="RefSeq" id="WP_344896182.1">
    <property type="nucleotide sequence ID" value="NZ_BAAAZP010000237.1"/>
</dbReference>
<protein>
    <submittedName>
        <fullName evidence="2">Uncharacterized protein</fullName>
    </submittedName>
</protein>
<name>A0ABP7EEE0_9ACTN</name>
<keyword evidence="3" id="KW-1185">Reference proteome</keyword>
<keyword evidence="1" id="KW-0472">Membrane</keyword>
<dbReference type="EMBL" id="BAAAZP010000237">
    <property type="protein sequence ID" value="GAA3717336.1"/>
    <property type="molecule type" value="Genomic_DNA"/>
</dbReference>
<comment type="caution">
    <text evidence="2">The sequence shown here is derived from an EMBL/GenBank/DDBJ whole genome shotgun (WGS) entry which is preliminary data.</text>
</comment>
<evidence type="ECO:0000256" key="1">
    <source>
        <dbReference type="SAM" id="Phobius"/>
    </source>
</evidence>
<gene>
    <name evidence="2" type="ORF">GCM10022224_098790</name>
</gene>
<evidence type="ECO:0000313" key="3">
    <source>
        <dbReference type="Proteomes" id="UP001500902"/>
    </source>
</evidence>
<proteinExistence type="predicted"/>
<evidence type="ECO:0000313" key="2">
    <source>
        <dbReference type="EMBL" id="GAA3717336.1"/>
    </source>
</evidence>
<reference evidence="3" key="1">
    <citation type="journal article" date="2019" name="Int. J. Syst. Evol. Microbiol.">
        <title>The Global Catalogue of Microorganisms (GCM) 10K type strain sequencing project: providing services to taxonomists for standard genome sequencing and annotation.</title>
        <authorList>
            <consortium name="The Broad Institute Genomics Platform"/>
            <consortium name="The Broad Institute Genome Sequencing Center for Infectious Disease"/>
            <person name="Wu L."/>
            <person name="Ma J."/>
        </authorList>
    </citation>
    <scope>NUCLEOTIDE SEQUENCE [LARGE SCALE GENOMIC DNA]</scope>
    <source>
        <strain evidence="3">JCM 16904</strain>
    </source>
</reference>
<keyword evidence="1" id="KW-0812">Transmembrane</keyword>
<keyword evidence="1" id="KW-1133">Transmembrane helix</keyword>
<organism evidence="2 3">
    <name type="scientific">Nonomuraea antimicrobica</name>
    <dbReference type="NCBI Taxonomy" id="561173"/>
    <lineage>
        <taxon>Bacteria</taxon>
        <taxon>Bacillati</taxon>
        <taxon>Actinomycetota</taxon>
        <taxon>Actinomycetes</taxon>
        <taxon>Streptosporangiales</taxon>
        <taxon>Streptosporangiaceae</taxon>
        <taxon>Nonomuraea</taxon>
    </lineage>
</organism>
<accession>A0ABP7EEE0</accession>
<dbReference type="Proteomes" id="UP001500902">
    <property type="component" value="Unassembled WGS sequence"/>
</dbReference>